<protein>
    <submittedName>
        <fullName evidence="9">Alpha-mannosidase</fullName>
    </submittedName>
</protein>
<evidence type="ECO:0000256" key="3">
    <source>
        <dbReference type="ARBA" id="ARBA00007658"/>
    </source>
</evidence>
<dbReference type="EMBL" id="NCEQ01000004">
    <property type="protein sequence ID" value="OYX57809.1"/>
    <property type="molecule type" value="Genomic_DNA"/>
</dbReference>
<dbReference type="PRINTS" id="PR00747">
    <property type="entry name" value="GLYHDRLASE47"/>
</dbReference>
<reference evidence="9 10" key="1">
    <citation type="submission" date="2017-03" db="EMBL/GenBank/DDBJ databases">
        <title>Lifting the veil on microbial sulfur biogeochemistry in mining wastewaters.</title>
        <authorList>
            <person name="Kantor R.S."/>
            <person name="Colenbrander Nelson T."/>
            <person name="Marshall S."/>
            <person name="Bennett D."/>
            <person name="Apte S."/>
            <person name="Camacho D."/>
            <person name="Thomas B.C."/>
            <person name="Warren L.A."/>
            <person name="Banfield J.F."/>
        </authorList>
    </citation>
    <scope>NUCLEOTIDE SEQUENCE [LARGE SCALE GENOMIC DNA]</scope>
    <source>
        <strain evidence="9">32-68-21</strain>
    </source>
</reference>
<evidence type="ECO:0000313" key="10">
    <source>
        <dbReference type="Proteomes" id="UP000216147"/>
    </source>
</evidence>
<dbReference type="GO" id="GO:0004571">
    <property type="term" value="F:mannosyl-oligosaccharide 1,2-alpha-mannosidase activity"/>
    <property type="evidence" value="ECO:0007669"/>
    <property type="project" value="InterPro"/>
</dbReference>
<gene>
    <name evidence="9" type="ORF">B7Y86_04875</name>
</gene>
<dbReference type="InterPro" id="IPR001382">
    <property type="entry name" value="Glyco_hydro_47"/>
</dbReference>
<dbReference type="PANTHER" id="PTHR11742:SF55">
    <property type="entry name" value="ENDOPLASMIC RETICULUM MANNOSYL-OLIGOSACCHARIDE 1,2-ALPHA-MANNOSIDASE"/>
    <property type="match status" value="1"/>
</dbReference>
<comment type="cofactor">
    <cofactor evidence="1">
        <name>Ca(2+)</name>
        <dbReference type="ChEBI" id="CHEBI:29108"/>
    </cofactor>
</comment>
<keyword evidence="5" id="KW-0378">Hydrolase</keyword>
<dbReference type="GO" id="GO:0016020">
    <property type="term" value="C:membrane"/>
    <property type="evidence" value="ECO:0007669"/>
    <property type="project" value="InterPro"/>
</dbReference>
<dbReference type="GO" id="GO:0005509">
    <property type="term" value="F:calcium ion binding"/>
    <property type="evidence" value="ECO:0007669"/>
    <property type="project" value="InterPro"/>
</dbReference>
<keyword evidence="8" id="KW-0732">Signal</keyword>
<comment type="caution">
    <text evidence="9">The sequence shown here is derived from an EMBL/GenBank/DDBJ whole genome shotgun (WGS) entry which is preliminary data.</text>
</comment>
<dbReference type="InterPro" id="IPR036026">
    <property type="entry name" value="Seven-hairpin_glycosidases"/>
</dbReference>
<dbReference type="PROSITE" id="PS51318">
    <property type="entry name" value="TAT"/>
    <property type="match status" value="1"/>
</dbReference>
<feature type="signal peptide" evidence="8">
    <location>
        <begin position="1"/>
        <end position="30"/>
    </location>
</feature>
<comment type="pathway">
    <text evidence="2">Protein modification; protein glycosylation.</text>
</comment>
<dbReference type="SUPFAM" id="SSF48225">
    <property type="entry name" value="Seven-hairpin glycosidases"/>
    <property type="match status" value="1"/>
</dbReference>
<evidence type="ECO:0000313" key="9">
    <source>
        <dbReference type="EMBL" id="OYX57809.1"/>
    </source>
</evidence>
<evidence type="ECO:0000256" key="4">
    <source>
        <dbReference type="ARBA" id="ARBA00022723"/>
    </source>
</evidence>
<keyword evidence="6" id="KW-0106">Calcium</keyword>
<evidence type="ECO:0000256" key="1">
    <source>
        <dbReference type="ARBA" id="ARBA00001913"/>
    </source>
</evidence>
<proteinExistence type="inferred from homology"/>
<evidence type="ECO:0000256" key="5">
    <source>
        <dbReference type="ARBA" id="ARBA00022801"/>
    </source>
</evidence>
<keyword evidence="7" id="KW-1015">Disulfide bond</keyword>
<dbReference type="AlphaFoldDB" id="A0A258HLZ3"/>
<dbReference type="InterPro" id="IPR050749">
    <property type="entry name" value="Glycosyl_Hydrolase_47"/>
</dbReference>
<evidence type="ECO:0000256" key="7">
    <source>
        <dbReference type="ARBA" id="ARBA00023157"/>
    </source>
</evidence>
<dbReference type="Gene3D" id="1.50.10.10">
    <property type="match status" value="1"/>
</dbReference>
<evidence type="ECO:0000256" key="2">
    <source>
        <dbReference type="ARBA" id="ARBA00004922"/>
    </source>
</evidence>
<keyword evidence="4" id="KW-0479">Metal-binding</keyword>
<feature type="chain" id="PRO_5012175126" evidence="8">
    <location>
        <begin position="31"/>
        <end position="470"/>
    </location>
</feature>
<comment type="similarity">
    <text evidence="3">Belongs to the glycosyl hydrolase 47 family.</text>
</comment>
<dbReference type="PANTHER" id="PTHR11742">
    <property type="entry name" value="MANNOSYL-OLIGOSACCHARIDE ALPHA-1,2-MANNOSIDASE-RELATED"/>
    <property type="match status" value="1"/>
</dbReference>
<sequence>MRTLSLHRRSALTLAGGGLLAGLAPLPAFAQSEDGATENWKDLGADVKAEFKWAWGHYVDRAWGKDEINPVSGTSQSFFIEGHDLGLSLVEALDTLWIMELDEEFQAGVDWVKANLDFDIDGEAQVFETNIRLVGGLLSAHLACGDPVLLEKAKDLADRLMKAFDASPHGLPYRYVNLKTGAVRDPETNLAEIGTYITEFGVLSQLTGEPKYHAAAKRAMMHALSVRSPIGLMAANIHAGTGRFTSRNASIDVYADSFYEYLWDAWELFGDEELKLAAEQCLQAMIDHQGRRYDGLLWFPMVDYETGAVTGTSQTVLGAYLAGLLGQAGFKTEGDDFLKTYERMQDRYLIVPESTDVTTARPRTLRTGLRPEVADACLNLWQHDRDDRYRAIAATHYRNMKSSSKAEYGYTSLQDISTRPMTQGDNCPGYWWSEQMKYYFILFAEPKRIDIDRLVLSTEANVLRGFVRSS</sequence>
<dbReference type="InterPro" id="IPR006311">
    <property type="entry name" value="TAT_signal"/>
</dbReference>
<dbReference type="GO" id="GO:0005975">
    <property type="term" value="P:carbohydrate metabolic process"/>
    <property type="evidence" value="ECO:0007669"/>
    <property type="project" value="InterPro"/>
</dbReference>
<dbReference type="Proteomes" id="UP000216147">
    <property type="component" value="Unassembled WGS sequence"/>
</dbReference>
<evidence type="ECO:0000256" key="8">
    <source>
        <dbReference type="SAM" id="SignalP"/>
    </source>
</evidence>
<accession>A0A258HLZ3</accession>
<evidence type="ECO:0000256" key="6">
    <source>
        <dbReference type="ARBA" id="ARBA00022837"/>
    </source>
</evidence>
<name>A0A258HLZ3_9CAUL</name>
<organism evidence="9 10">
    <name type="scientific">Brevundimonas subvibrioides</name>
    <dbReference type="NCBI Taxonomy" id="74313"/>
    <lineage>
        <taxon>Bacteria</taxon>
        <taxon>Pseudomonadati</taxon>
        <taxon>Pseudomonadota</taxon>
        <taxon>Alphaproteobacteria</taxon>
        <taxon>Caulobacterales</taxon>
        <taxon>Caulobacteraceae</taxon>
        <taxon>Brevundimonas</taxon>
    </lineage>
</organism>
<dbReference type="Pfam" id="PF01532">
    <property type="entry name" value="Glyco_hydro_47"/>
    <property type="match status" value="1"/>
</dbReference>
<dbReference type="InterPro" id="IPR012341">
    <property type="entry name" value="6hp_glycosidase-like_sf"/>
</dbReference>